<dbReference type="InterPro" id="IPR027417">
    <property type="entry name" value="P-loop_NTPase"/>
</dbReference>
<protein>
    <submittedName>
        <fullName evidence="2">Unannotated protein</fullName>
    </submittedName>
</protein>
<dbReference type="EMBL" id="CAFBIZ010000164">
    <property type="protein sequence ID" value="CAB4851325.1"/>
    <property type="molecule type" value="Genomic_DNA"/>
</dbReference>
<dbReference type="InterPro" id="IPR002078">
    <property type="entry name" value="Sigma_54_int"/>
</dbReference>
<dbReference type="Pfam" id="PF00158">
    <property type="entry name" value="Sigma54_activat"/>
    <property type="match status" value="1"/>
</dbReference>
<evidence type="ECO:0000313" key="4">
    <source>
        <dbReference type="EMBL" id="CAB5036082.1"/>
    </source>
</evidence>
<evidence type="ECO:0000313" key="3">
    <source>
        <dbReference type="EMBL" id="CAB4943275.1"/>
    </source>
</evidence>
<dbReference type="GO" id="GO:0004672">
    <property type="term" value="F:protein kinase activity"/>
    <property type="evidence" value="ECO:0007669"/>
    <property type="project" value="TreeGrafter"/>
</dbReference>
<accession>A0A6J7C1Q6</accession>
<proteinExistence type="predicted"/>
<feature type="domain" description="Sigma-54 factor interaction" evidence="1">
    <location>
        <begin position="175"/>
        <end position="234"/>
    </location>
</feature>
<dbReference type="PANTHER" id="PTHR30267">
    <property type="entry name" value="PROTEIN KINASE PRKA"/>
    <property type="match status" value="1"/>
</dbReference>
<gene>
    <name evidence="2" type="ORF">UFOPK3268_01217</name>
    <name evidence="3" type="ORF">UFOPK3752_01196</name>
    <name evidence="4" type="ORF">UFOPK4150_01593</name>
</gene>
<dbReference type="EMBL" id="CAFBPU010000034">
    <property type="protein sequence ID" value="CAB5036082.1"/>
    <property type="molecule type" value="Genomic_DNA"/>
</dbReference>
<dbReference type="PANTHER" id="PTHR30267:SF2">
    <property type="entry name" value="PROTEIN PRKA"/>
    <property type="match status" value="1"/>
</dbReference>
<organism evidence="2">
    <name type="scientific">freshwater metagenome</name>
    <dbReference type="NCBI Taxonomy" id="449393"/>
    <lineage>
        <taxon>unclassified sequences</taxon>
        <taxon>metagenomes</taxon>
        <taxon>ecological metagenomes</taxon>
    </lineage>
</organism>
<dbReference type="SUPFAM" id="SSF52540">
    <property type="entry name" value="P-loop containing nucleoside triphosphate hydrolases"/>
    <property type="match status" value="1"/>
</dbReference>
<dbReference type="FunFam" id="3.40.50.300:FF:000841">
    <property type="entry name" value="Magnesium protoporphyrin chelatase"/>
    <property type="match status" value="1"/>
</dbReference>
<dbReference type="Gene3D" id="3.40.50.300">
    <property type="entry name" value="P-loop containing nucleotide triphosphate hydrolases"/>
    <property type="match status" value="1"/>
</dbReference>
<dbReference type="GO" id="GO:0005524">
    <property type="term" value="F:ATP binding"/>
    <property type="evidence" value="ECO:0007669"/>
    <property type="project" value="InterPro"/>
</dbReference>
<dbReference type="EMBL" id="CAFBND010000042">
    <property type="protein sequence ID" value="CAB4943275.1"/>
    <property type="molecule type" value="Genomic_DNA"/>
</dbReference>
<sequence length="475" mass="51381">MTDHRVPDAPADLPRTLGALRSSGHEYSTVKDELRANLLARLRAGVDPFPGVVGIEETVRPQLERALLAGHDLVLLGERGQGKTRLLRTLVGLLDEWTPVIEGSELHEHPYEPVSVWARRTVTQHGDDTPVAWMHRSERYGEKLATPDTSVGDLIGDVDPVKVAEGRTLGDPETVHYGLVPRTNRGIFAINELPDLAERIQVSLLNVLEERDIQVRGYALRLPLDLLLVASANPEDYTNRGRIITPLKDRFGAEIRTHYPLRLADEITLVRQEADLRALVPAHLLEVVARFTRLVRESPAVDARSGVSARFAVAAAESLAAGALRRAAITGEATAVARVGDLPAVVPTLRGKVEFEVSEEGREEEVLGHLLRRAVAETFRAHLGGVDLAALITRFDEGDTVEVGDLVTSEEVLSRVGALEGLGRIVAALEGDESGAESPGVVASCIETALEGLYLTRRISKDAVPGGSRSVYGGA</sequence>
<evidence type="ECO:0000259" key="1">
    <source>
        <dbReference type="Pfam" id="PF00158"/>
    </source>
</evidence>
<reference evidence="2" key="1">
    <citation type="submission" date="2020-05" db="EMBL/GenBank/DDBJ databases">
        <authorList>
            <person name="Chiriac C."/>
            <person name="Salcher M."/>
            <person name="Ghai R."/>
            <person name="Kavagutti S V."/>
        </authorList>
    </citation>
    <scope>NUCLEOTIDE SEQUENCE</scope>
</reference>
<dbReference type="AlphaFoldDB" id="A0A6J7C1Q6"/>
<dbReference type="GO" id="GO:0006355">
    <property type="term" value="P:regulation of DNA-templated transcription"/>
    <property type="evidence" value="ECO:0007669"/>
    <property type="project" value="InterPro"/>
</dbReference>
<evidence type="ECO:0000313" key="2">
    <source>
        <dbReference type="EMBL" id="CAB4851325.1"/>
    </source>
</evidence>
<name>A0A6J7C1Q6_9ZZZZ</name>